<protein>
    <submittedName>
        <fullName evidence="5">ArsR family transcriptional regulator</fullName>
    </submittedName>
</protein>
<dbReference type="NCBIfam" id="NF033788">
    <property type="entry name" value="HTH_metalloreg"/>
    <property type="match status" value="1"/>
</dbReference>
<dbReference type="GO" id="GO:0003677">
    <property type="term" value="F:DNA binding"/>
    <property type="evidence" value="ECO:0007669"/>
    <property type="project" value="UniProtKB-KW"/>
</dbReference>
<dbReference type="Gene3D" id="1.10.10.10">
    <property type="entry name" value="Winged helix-like DNA-binding domain superfamily/Winged helix DNA-binding domain"/>
    <property type="match status" value="1"/>
</dbReference>
<proteinExistence type="predicted"/>
<sequence>MDTKFKAINDPTRREILQFLVNGPQNAGQIASQFDMSKPSISHHLDLLKQAKLIQADKKGQFIEYKLDKTGFEVIHAWFKTFSTYFEFPKPKIRIEI</sequence>
<dbReference type="InterPro" id="IPR001845">
    <property type="entry name" value="HTH_ArsR_DNA-bd_dom"/>
</dbReference>
<dbReference type="RefSeq" id="WP_130896164.1">
    <property type="nucleotide sequence ID" value="NZ_CP049835.1"/>
</dbReference>
<feature type="domain" description="HTH arsR-type" evidence="4">
    <location>
        <begin position="1"/>
        <end position="87"/>
    </location>
</feature>
<evidence type="ECO:0000256" key="2">
    <source>
        <dbReference type="ARBA" id="ARBA00023125"/>
    </source>
</evidence>
<evidence type="ECO:0000313" key="5">
    <source>
        <dbReference type="EMBL" id="TBH71947.1"/>
    </source>
</evidence>
<dbReference type="InterPro" id="IPR047796">
    <property type="entry name" value="SdpR-like_repress"/>
</dbReference>
<organism evidence="5 6">
    <name type="scientific">Aquirufa antheringensis</name>
    <dbReference type="NCBI Taxonomy" id="2516559"/>
    <lineage>
        <taxon>Bacteria</taxon>
        <taxon>Pseudomonadati</taxon>
        <taxon>Bacteroidota</taxon>
        <taxon>Cytophagia</taxon>
        <taxon>Cytophagales</taxon>
        <taxon>Flectobacillaceae</taxon>
        <taxon>Aquirufa</taxon>
    </lineage>
</organism>
<dbReference type="PANTHER" id="PTHR33154:SF33">
    <property type="entry name" value="TRANSCRIPTIONAL REPRESSOR SDPR"/>
    <property type="match status" value="1"/>
</dbReference>
<dbReference type="PANTHER" id="PTHR33154">
    <property type="entry name" value="TRANSCRIPTIONAL REGULATOR, ARSR FAMILY"/>
    <property type="match status" value="1"/>
</dbReference>
<keyword evidence="2" id="KW-0238">DNA-binding</keyword>
<dbReference type="NCBIfam" id="NF033789">
    <property type="entry name" value="repress_SdpR"/>
    <property type="match status" value="1"/>
</dbReference>
<dbReference type="InterPro" id="IPR011991">
    <property type="entry name" value="ArsR-like_HTH"/>
</dbReference>
<comment type="caution">
    <text evidence="5">The sequence shown here is derived from an EMBL/GenBank/DDBJ whole genome shotgun (WGS) entry which is preliminary data.</text>
</comment>
<dbReference type="SMART" id="SM00418">
    <property type="entry name" value="HTH_ARSR"/>
    <property type="match status" value="1"/>
</dbReference>
<evidence type="ECO:0000256" key="3">
    <source>
        <dbReference type="ARBA" id="ARBA00023163"/>
    </source>
</evidence>
<keyword evidence="1" id="KW-0805">Transcription regulation</keyword>
<keyword evidence="3" id="KW-0804">Transcription</keyword>
<dbReference type="OrthoDB" id="9799175at2"/>
<dbReference type="GO" id="GO:0003700">
    <property type="term" value="F:DNA-binding transcription factor activity"/>
    <property type="evidence" value="ECO:0007669"/>
    <property type="project" value="InterPro"/>
</dbReference>
<dbReference type="PROSITE" id="PS50987">
    <property type="entry name" value="HTH_ARSR_2"/>
    <property type="match status" value="1"/>
</dbReference>
<dbReference type="InterPro" id="IPR036388">
    <property type="entry name" value="WH-like_DNA-bd_sf"/>
</dbReference>
<dbReference type="InterPro" id="IPR036390">
    <property type="entry name" value="WH_DNA-bd_sf"/>
</dbReference>
<accession>A0A4Q9B9P2</accession>
<dbReference type="Pfam" id="PF01022">
    <property type="entry name" value="HTH_5"/>
    <property type="match status" value="1"/>
</dbReference>
<dbReference type="InterPro" id="IPR051081">
    <property type="entry name" value="HTH_MetalResp_TranReg"/>
</dbReference>
<dbReference type="CDD" id="cd00090">
    <property type="entry name" value="HTH_ARSR"/>
    <property type="match status" value="1"/>
</dbReference>
<evidence type="ECO:0000256" key="1">
    <source>
        <dbReference type="ARBA" id="ARBA00023015"/>
    </source>
</evidence>
<keyword evidence="6" id="KW-1185">Reference proteome</keyword>
<name>A0A4Q9B9P2_9BACT</name>
<dbReference type="PRINTS" id="PR00778">
    <property type="entry name" value="HTHARSR"/>
</dbReference>
<evidence type="ECO:0000259" key="4">
    <source>
        <dbReference type="PROSITE" id="PS50987"/>
    </source>
</evidence>
<reference evidence="5 6" key="1">
    <citation type="submission" date="2019-02" db="EMBL/GenBank/DDBJ databases">
        <title>Genome of a new Bacteroidetes strain.</title>
        <authorList>
            <person name="Pitt A."/>
        </authorList>
    </citation>
    <scope>NUCLEOTIDE SEQUENCE [LARGE SCALE GENOMIC DNA]</scope>
    <source>
        <strain evidence="5 6">103A-SOEBACH</strain>
    </source>
</reference>
<dbReference type="SUPFAM" id="SSF46785">
    <property type="entry name" value="Winged helix' DNA-binding domain"/>
    <property type="match status" value="1"/>
</dbReference>
<evidence type="ECO:0000313" key="6">
    <source>
        <dbReference type="Proteomes" id="UP000293583"/>
    </source>
</evidence>
<dbReference type="EMBL" id="SEWY01000004">
    <property type="protein sequence ID" value="TBH71947.1"/>
    <property type="molecule type" value="Genomic_DNA"/>
</dbReference>
<gene>
    <name evidence="5" type="ORF">EWU20_08960</name>
</gene>
<dbReference type="AlphaFoldDB" id="A0A4Q9B9P2"/>
<dbReference type="Proteomes" id="UP000293583">
    <property type="component" value="Unassembled WGS sequence"/>
</dbReference>